<gene>
    <name evidence="1" type="ORF">SAMN05443144_10111</name>
</gene>
<evidence type="ECO:0000313" key="1">
    <source>
        <dbReference type="EMBL" id="SHE30469.1"/>
    </source>
</evidence>
<dbReference type="Pfam" id="PF17170">
    <property type="entry name" value="DUF5128"/>
    <property type="match status" value="1"/>
</dbReference>
<protein>
    <submittedName>
        <fullName evidence="1">6-bladed beta-propeller protein</fullName>
    </submittedName>
</protein>
<dbReference type="PROSITE" id="PS51257">
    <property type="entry name" value="PROKAR_LIPOPROTEIN"/>
    <property type="match status" value="1"/>
</dbReference>
<name>A0A1M4SE44_9BACT</name>
<dbReference type="AlphaFoldDB" id="A0A1M4SE44"/>
<organism evidence="1 2">
    <name type="scientific">Fodinibius roseus</name>
    <dbReference type="NCBI Taxonomy" id="1194090"/>
    <lineage>
        <taxon>Bacteria</taxon>
        <taxon>Pseudomonadati</taxon>
        <taxon>Balneolota</taxon>
        <taxon>Balneolia</taxon>
        <taxon>Balneolales</taxon>
        <taxon>Balneolaceae</taxon>
        <taxon>Fodinibius</taxon>
    </lineage>
</organism>
<keyword evidence="2" id="KW-1185">Reference proteome</keyword>
<dbReference type="Gene3D" id="2.120.10.30">
    <property type="entry name" value="TolB, C-terminal domain"/>
    <property type="match status" value="1"/>
</dbReference>
<dbReference type="InterPro" id="IPR011042">
    <property type="entry name" value="6-blade_b-propeller_TolB-like"/>
</dbReference>
<dbReference type="SUPFAM" id="SSF101898">
    <property type="entry name" value="NHL repeat"/>
    <property type="match status" value="1"/>
</dbReference>
<evidence type="ECO:0000313" key="2">
    <source>
        <dbReference type="Proteomes" id="UP000184041"/>
    </source>
</evidence>
<accession>A0A1M4SE44</accession>
<dbReference type="RefSeq" id="WP_073058781.1">
    <property type="nucleotide sequence ID" value="NZ_FQUS01000001.1"/>
</dbReference>
<reference evidence="1 2" key="1">
    <citation type="submission" date="2016-11" db="EMBL/GenBank/DDBJ databases">
        <authorList>
            <person name="Jaros S."/>
            <person name="Januszkiewicz K."/>
            <person name="Wedrychowicz H."/>
        </authorList>
    </citation>
    <scope>NUCLEOTIDE SEQUENCE [LARGE SCALE GENOMIC DNA]</scope>
    <source>
        <strain evidence="1 2">DSM 21986</strain>
    </source>
</reference>
<dbReference type="STRING" id="1194090.SAMN05443144_10111"/>
<dbReference type="EMBL" id="FQUS01000001">
    <property type="protein sequence ID" value="SHE30469.1"/>
    <property type="molecule type" value="Genomic_DNA"/>
</dbReference>
<dbReference type="OrthoDB" id="9799230at2"/>
<proteinExistence type="predicted"/>
<dbReference type="Proteomes" id="UP000184041">
    <property type="component" value="Unassembled WGS sequence"/>
</dbReference>
<sequence length="408" mass="47247">MRIERWSVLLLFIPLLAIFGCTSEQEIEVPKAVKSLENVTVHPPDTEPAGEILLEEEITYEDIEEVTRGRISGNVAVDSRGRVYIPDFQAKVVHAYNADGSYLDSIGREGKGPGEFQMIRTIRVADDTLHVLDYTFQKISVFDLQTMKHIHDMQLSISEDMHQSPPWLDWTRKKKLNYKPLDFYVRSDGNYLIFFGDMAISSVDNVSGRTYEVSLYDPIEKVYLKHDLLSFAWTGQTLIDQSRKGMTVMFRVPHKRGSRFAYTGSELIHGWTEEILIKIYDEEGEYKRAFYHRDPDIPLAVEDALAHYKDSGENVVRAIRNDTLPETWPAFDALKLDDEGRVWISTFTRDPHTSQWWVLDGADGTLLARFDWPRKKQIEQVKNGKLYTRETDEETGLQKIIRYDIKIK</sequence>